<organism evidence="5 6">
    <name type="scientific">Allonocardiopsis opalescens</name>
    <dbReference type="NCBI Taxonomy" id="1144618"/>
    <lineage>
        <taxon>Bacteria</taxon>
        <taxon>Bacillati</taxon>
        <taxon>Actinomycetota</taxon>
        <taxon>Actinomycetes</taxon>
        <taxon>Streptosporangiales</taxon>
        <taxon>Allonocardiopsis</taxon>
    </lineage>
</organism>
<dbReference type="RefSeq" id="WP_106242010.1">
    <property type="nucleotide sequence ID" value="NZ_PVZC01000002.1"/>
</dbReference>
<dbReference type="GO" id="GO:0070273">
    <property type="term" value="F:phosphatidylinositol-4-phosphate binding"/>
    <property type="evidence" value="ECO:0007669"/>
    <property type="project" value="InterPro"/>
</dbReference>
<evidence type="ECO:0000256" key="4">
    <source>
        <dbReference type="ARBA" id="ARBA00023136"/>
    </source>
</evidence>
<comment type="subcellular location">
    <subcellularLocation>
        <location evidence="1">Golgi apparatus membrane</location>
        <topology evidence="1">Peripheral membrane protein</topology>
        <orientation evidence="1">Cytoplasmic side</orientation>
    </subcellularLocation>
</comment>
<dbReference type="EMBL" id="PVZC01000002">
    <property type="protein sequence ID" value="PRY00519.1"/>
    <property type="molecule type" value="Genomic_DNA"/>
</dbReference>
<dbReference type="PANTHER" id="PTHR12704">
    <property type="entry name" value="TRANS-GOLGI PROTEIN GMX33"/>
    <property type="match status" value="1"/>
</dbReference>
<keyword evidence="6" id="KW-1185">Reference proteome</keyword>
<dbReference type="InterPro" id="IPR038261">
    <property type="entry name" value="GPP34-like_sf"/>
</dbReference>
<keyword evidence="4" id="KW-0472">Membrane</keyword>
<accession>A0A2T0Q9F1</accession>
<proteinExistence type="predicted"/>
<dbReference type="Proteomes" id="UP000237846">
    <property type="component" value="Unassembled WGS sequence"/>
</dbReference>
<name>A0A2T0Q9F1_9ACTN</name>
<evidence type="ECO:0000313" key="5">
    <source>
        <dbReference type="EMBL" id="PRY00519.1"/>
    </source>
</evidence>
<evidence type="ECO:0000256" key="3">
    <source>
        <dbReference type="ARBA" id="ARBA00023121"/>
    </source>
</evidence>
<dbReference type="OrthoDB" id="4962633at2"/>
<dbReference type="PANTHER" id="PTHR12704:SF2">
    <property type="entry name" value="GOLGI PHOSPHOPROTEIN 3 HOMOLOG SAURON"/>
    <property type="match status" value="1"/>
</dbReference>
<keyword evidence="3" id="KW-0446">Lipid-binding</keyword>
<dbReference type="AlphaFoldDB" id="A0A2T0Q9F1"/>
<gene>
    <name evidence="5" type="ORF">CLV72_102150</name>
</gene>
<evidence type="ECO:0000256" key="1">
    <source>
        <dbReference type="ARBA" id="ARBA00004255"/>
    </source>
</evidence>
<comment type="caution">
    <text evidence="5">The sequence shown here is derived from an EMBL/GenBank/DDBJ whole genome shotgun (WGS) entry which is preliminary data.</text>
</comment>
<dbReference type="Pfam" id="PF05719">
    <property type="entry name" value="GPP34"/>
    <property type="match status" value="1"/>
</dbReference>
<reference evidence="5 6" key="1">
    <citation type="submission" date="2018-03" db="EMBL/GenBank/DDBJ databases">
        <title>Genomic Encyclopedia of Archaeal and Bacterial Type Strains, Phase II (KMG-II): from individual species to whole genera.</title>
        <authorList>
            <person name="Goeker M."/>
        </authorList>
    </citation>
    <scope>NUCLEOTIDE SEQUENCE [LARGE SCALE GENOMIC DNA]</scope>
    <source>
        <strain evidence="5 6">DSM 45601</strain>
    </source>
</reference>
<keyword evidence="2" id="KW-0333">Golgi apparatus</keyword>
<protein>
    <submittedName>
        <fullName evidence="5">Golgi phosphoprotein 3 GPP34</fullName>
    </submittedName>
</protein>
<dbReference type="GO" id="GO:0005737">
    <property type="term" value="C:cytoplasm"/>
    <property type="evidence" value="ECO:0007669"/>
    <property type="project" value="UniProtKB-ARBA"/>
</dbReference>
<evidence type="ECO:0000313" key="6">
    <source>
        <dbReference type="Proteomes" id="UP000237846"/>
    </source>
</evidence>
<dbReference type="InterPro" id="IPR008628">
    <property type="entry name" value="GPP34-like"/>
</dbReference>
<dbReference type="GO" id="GO:0012505">
    <property type="term" value="C:endomembrane system"/>
    <property type="evidence" value="ECO:0007669"/>
    <property type="project" value="UniProtKB-ARBA"/>
</dbReference>
<sequence length="226" mass="23875">MDGAELTIAHEFLLLGHHPDTGTRLVNPLELDCGAAGAILAQLALAERIALQGERVAVVKAAPLGDRFLDSVLAQLASRHTPRPATWWVNRLKGAGLRGRLLTDLVRRGALRSERQSVFRVFSLTRYPAGDAAGRHVSERVRAVFDGTHPPDHRTVALFAILDATRLDRKILHDVPRHVRAQRVAAIAQGDAIGPVVRKVIRSVHAATAGAAAAAGAAGVAAGGAG</sequence>
<dbReference type="Gene3D" id="1.10.3630.10">
    <property type="entry name" value="yeast vps74-n-term truncation variant domain like"/>
    <property type="match status" value="1"/>
</dbReference>
<evidence type="ECO:0000256" key="2">
    <source>
        <dbReference type="ARBA" id="ARBA00023034"/>
    </source>
</evidence>